<proteinExistence type="predicted"/>
<name>A0A5B9R9G7_9BACT</name>
<organism evidence="2 3">
    <name type="scientific">Roseimaritima ulvae</name>
    <dbReference type="NCBI Taxonomy" id="980254"/>
    <lineage>
        <taxon>Bacteria</taxon>
        <taxon>Pseudomonadati</taxon>
        <taxon>Planctomycetota</taxon>
        <taxon>Planctomycetia</taxon>
        <taxon>Pirellulales</taxon>
        <taxon>Pirellulaceae</taxon>
        <taxon>Roseimaritima</taxon>
    </lineage>
</organism>
<dbReference type="RefSeq" id="WP_068138094.1">
    <property type="nucleotide sequence ID" value="NZ_CP042914.1"/>
</dbReference>
<sequence length="462" mass="49679" precursor="true">MKRIFRALTMAATIAGFSATAANAQQTMRAGDLPTSAGATTSGYSSTQSIGDSLYTVDPALYGNGQIQPAGHRSSTRGLRSRIGSQACGDCYSDSCQGGCKPTRRSSLADGDCNEDTWLRAELLLWFPQARRSPVLAATNALPGGLPVVGQAGYTPQFGGEIGTGLETGFRADVGKYFADGQLGLGARLWFLSDAEEGYSASSNGDVGLGLPIFDTQFGGESAVLAAFDDGVNPELNGSLSIDTELSIASSEFYARLLFAQGKDYRVDMIGGYSYFNIEDDLQLNLNAVRVARPADGLTRNFSDHFNTTNNFHGGQIGFENLVTRGRFSIRTLTKVHLGNMSQRVEIDGSSQRFFAGGPAPEQFDGGILAMDNQGVQRRDVFAFAPEANFKLNYRMRNYVNFSVGYTFIYWNHVALAGDQIDRNVDTSGLLSNAGTVASPSRKFEDRGFFVQGIDLGVSVDY</sequence>
<keyword evidence="3" id="KW-1185">Reference proteome</keyword>
<evidence type="ECO:0000313" key="3">
    <source>
        <dbReference type="Proteomes" id="UP000325286"/>
    </source>
</evidence>
<keyword evidence="1" id="KW-0732">Signal</keyword>
<dbReference type="OrthoDB" id="8212403at2"/>
<protein>
    <submittedName>
        <fullName evidence="2">Uncharacterized protein</fullName>
    </submittedName>
</protein>
<dbReference type="EMBL" id="CP042914">
    <property type="protein sequence ID" value="QEG43641.1"/>
    <property type="molecule type" value="Genomic_DNA"/>
</dbReference>
<gene>
    <name evidence="2" type="ORF">UC8_56930</name>
</gene>
<reference evidence="2 3" key="1">
    <citation type="submission" date="2019-08" db="EMBL/GenBank/DDBJ databases">
        <title>Deep-cultivation of Planctomycetes and their phenomic and genomic characterization uncovers novel biology.</title>
        <authorList>
            <person name="Wiegand S."/>
            <person name="Jogler M."/>
            <person name="Boedeker C."/>
            <person name="Pinto D."/>
            <person name="Vollmers J."/>
            <person name="Rivas-Marin E."/>
            <person name="Kohn T."/>
            <person name="Peeters S.H."/>
            <person name="Heuer A."/>
            <person name="Rast P."/>
            <person name="Oberbeckmann S."/>
            <person name="Bunk B."/>
            <person name="Jeske O."/>
            <person name="Meyerdierks A."/>
            <person name="Storesund J.E."/>
            <person name="Kallscheuer N."/>
            <person name="Luecker S."/>
            <person name="Lage O.M."/>
            <person name="Pohl T."/>
            <person name="Merkel B.J."/>
            <person name="Hornburger P."/>
            <person name="Mueller R.-W."/>
            <person name="Bruemmer F."/>
            <person name="Labrenz M."/>
            <person name="Spormann A.M."/>
            <person name="Op den Camp H."/>
            <person name="Overmann J."/>
            <person name="Amann R."/>
            <person name="Jetten M.S.M."/>
            <person name="Mascher T."/>
            <person name="Medema M.H."/>
            <person name="Devos D.P."/>
            <person name="Kaster A.-K."/>
            <person name="Ovreas L."/>
            <person name="Rohde M."/>
            <person name="Galperin M.Y."/>
            <person name="Jogler C."/>
        </authorList>
    </citation>
    <scope>NUCLEOTIDE SEQUENCE [LARGE SCALE GENOMIC DNA]</scope>
    <source>
        <strain evidence="2 3">UC8</strain>
    </source>
</reference>
<dbReference type="Proteomes" id="UP000325286">
    <property type="component" value="Chromosome"/>
</dbReference>
<evidence type="ECO:0000313" key="2">
    <source>
        <dbReference type="EMBL" id="QEG43641.1"/>
    </source>
</evidence>
<dbReference type="InterPro" id="IPR011446">
    <property type="entry name" value="BBP7"/>
</dbReference>
<dbReference type="Pfam" id="PF07585">
    <property type="entry name" value="BBP7"/>
    <property type="match status" value="1"/>
</dbReference>
<feature type="signal peptide" evidence="1">
    <location>
        <begin position="1"/>
        <end position="21"/>
    </location>
</feature>
<accession>A0A5B9R9G7</accession>
<dbReference type="AlphaFoldDB" id="A0A5B9R9G7"/>
<evidence type="ECO:0000256" key="1">
    <source>
        <dbReference type="SAM" id="SignalP"/>
    </source>
</evidence>
<dbReference type="KEGG" id="rul:UC8_56930"/>
<feature type="chain" id="PRO_5022920417" evidence="1">
    <location>
        <begin position="22"/>
        <end position="462"/>
    </location>
</feature>